<dbReference type="InterPro" id="IPR032710">
    <property type="entry name" value="NTF2-like_dom_sf"/>
</dbReference>
<keyword evidence="3" id="KW-1185">Reference proteome</keyword>
<dbReference type="OrthoDB" id="7743762at2"/>
<feature type="domain" description="SnoaL-like" evidence="1">
    <location>
        <begin position="8"/>
        <end position="106"/>
    </location>
</feature>
<accession>A0A4U1BBE5</accession>
<evidence type="ECO:0000313" key="3">
    <source>
        <dbReference type="Proteomes" id="UP000305674"/>
    </source>
</evidence>
<dbReference type="RefSeq" id="WP_136854295.1">
    <property type="nucleotide sequence ID" value="NZ_SWCI01000014.1"/>
</dbReference>
<dbReference type="Proteomes" id="UP000305674">
    <property type="component" value="Unassembled WGS sequence"/>
</dbReference>
<dbReference type="InterPro" id="IPR037401">
    <property type="entry name" value="SnoaL-like"/>
</dbReference>
<dbReference type="Gene3D" id="3.10.450.50">
    <property type="match status" value="1"/>
</dbReference>
<name>A0A4U1BBE5_9GAMM</name>
<sequence length="120" mass="13768">MDSLASIVERGWQAVGAGQFDQLVEDYAEQMSFIMPGQEDRLEGRGRFRQALEGLTETLPPGFEILGLRQLEGEGEVVSIVEWRSAKVKASQLSVLFKFRGDKIVEERWFVDTEQWRRAF</sequence>
<proteinExistence type="predicted"/>
<gene>
    <name evidence="2" type="ORF">FCL40_15940</name>
</gene>
<dbReference type="SUPFAM" id="SSF54427">
    <property type="entry name" value="NTF2-like"/>
    <property type="match status" value="1"/>
</dbReference>
<dbReference type="AlphaFoldDB" id="A0A4U1BBE5"/>
<comment type="caution">
    <text evidence="2">The sequence shown here is derived from an EMBL/GenBank/DDBJ whole genome shotgun (WGS) entry which is preliminary data.</text>
</comment>
<evidence type="ECO:0000313" key="2">
    <source>
        <dbReference type="EMBL" id="TKB47339.1"/>
    </source>
</evidence>
<protein>
    <submittedName>
        <fullName evidence="2">Nuclear transport factor 2 family protein</fullName>
    </submittedName>
</protein>
<reference evidence="2 3" key="1">
    <citation type="submission" date="2019-04" db="EMBL/GenBank/DDBJ databases">
        <authorList>
            <person name="Hwang J.C."/>
        </authorList>
    </citation>
    <scope>NUCLEOTIDE SEQUENCE [LARGE SCALE GENOMIC DNA]</scope>
    <source>
        <strain evidence="2 3">IMCC35001</strain>
    </source>
</reference>
<organism evidence="2 3">
    <name type="scientific">Ferrimonas sediminicola</name>
    <dbReference type="NCBI Taxonomy" id="2569538"/>
    <lineage>
        <taxon>Bacteria</taxon>
        <taxon>Pseudomonadati</taxon>
        <taxon>Pseudomonadota</taxon>
        <taxon>Gammaproteobacteria</taxon>
        <taxon>Alteromonadales</taxon>
        <taxon>Ferrimonadaceae</taxon>
        <taxon>Ferrimonas</taxon>
    </lineage>
</organism>
<dbReference type="EMBL" id="SWCI01000014">
    <property type="protein sequence ID" value="TKB47339.1"/>
    <property type="molecule type" value="Genomic_DNA"/>
</dbReference>
<dbReference type="Pfam" id="PF12680">
    <property type="entry name" value="SnoaL_2"/>
    <property type="match status" value="1"/>
</dbReference>
<evidence type="ECO:0000259" key="1">
    <source>
        <dbReference type="Pfam" id="PF12680"/>
    </source>
</evidence>